<dbReference type="GO" id="GO:0043130">
    <property type="term" value="F:ubiquitin binding"/>
    <property type="evidence" value="ECO:0007669"/>
    <property type="project" value="InterPro"/>
</dbReference>
<evidence type="ECO:0000313" key="9">
    <source>
        <dbReference type="Proteomes" id="UP001174909"/>
    </source>
</evidence>
<keyword evidence="5" id="KW-0539">Nucleus</keyword>
<name>A0AA35RMB5_GEOBA</name>
<dbReference type="CDD" id="cd14279">
    <property type="entry name" value="CUE"/>
    <property type="match status" value="1"/>
</dbReference>
<evidence type="ECO:0000259" key="7">
    <source>
        <dbReference type="PROSITE" id="PS51140"/>
    </source>
</evidence>
<dbReference type="GO" id="GO:0005634">
    <property type="term" value="C:nucleus"/>
    <property type="evidence" value="ECO:0007669"/>
    <property type="project" value="UniProtKB-SubCell"/>
</dbReference>
<comment type="subcellular location">
    <subcellularLocation>
        <location evidence="2">Cytoplasm</location>
    </subcellularLocation>
    <subcellularLocation>
        <location evidence="1">Nucleus</location>
    </subcellularLocation>
</comment>
<reference evidence="8" key="1">
    <citation type="submission" date="2023-03" db="EMBL/GenBank/DDBJ databases">
        <authorList>
            <person name="Steffen K."/>
            <person name="Cardenas P."/>
        </authorList>
    </citation>
    <scope>NUCLEOTIDE SEQUENCE</scope>
</reference>
<evidence type="ECO:0000256" key="3">
    <source>
        <dbReference type="ARBA" id="ARBA00022490"/>
    </source>
</evidence>
<dbReference type="Proteomes" id="UP001174909">
    <property type="component" value="Unassembled WGS sequence"/>
</dbReference>
<dbReference type="SMART" id="SM00546">
    <property type="entry name" value="CUE"/>
    <property type="match status" value="1"/>
</dbReference>
<feature type="region of interest" description="Disordered" evidence="6">
    <location>
        <begin position="22"/>
        <end position="79"/>
    </location>
</feature>
<dbReference type="InterPro" id="IPR009060">
    <property type="entry name" value="UBA-like_sf"/>
</dbReference>
<organism evidence="8 9">
    <name type="scientific">Geodia barretti</name>
    <name type="common">Barrett's horny sponge</name>
    <dbReference type="NCBI Taxonomy" id="519541"/>
    <lineage>
        <taxon>Eukaryota</taxon>
        <taxon>Metazoa</taxon>
        <taxon>Porifera</taxon>
        <taxon>Demospongiae</taxon>
        <taxon>Heteroscleromorpha</taxon>
        <taxon>Tetractinellida</taxon>
        <taxon>Astrophorina</taxon>
        <taxon>Geodiidae</taxon>
        <taxon>Geodia</taxon>
    </lineage>
</organism>
<protein>
    <submittedName>
        <fullName evidence="8">CUE domain-containing protein 2</fullName>
    </submittedName>
</protein>
<evidence type="ECO:0000256" key="1">
    <source>
        <dbReference type="ARBA" id="ARBA00004123"/>
    </source>
</evidence>
<evidence type="ECO:0000256" key="2">
    <source>
        <dbReference type="ARBA" id="ARBA00004496"/>
    </source>
</evidence>
<dbReference type="SUPFAM" id="SSF46934">
    <property type="entry name" value="UBA-like"/>
    <property type="match status" value="1"/>
</dbReference>
<dbReference type="PANTHER" id="PTHR12493">
    <property type="entry name" value="CUE DOMAIN CONTAINING 2"/>
    <property type="match status" value="1"/>
</dbReference>
<evidence type="ECO:0000256" key="4">
    <source>
        <dbReference type="ARBA" id="ARBA00022786"/>
    </source>
</evidence>
<gene>
    <name evidence="8" type="ORF">GBAR_LOCUS8896</name>
</gene>
<comment type="caution">
    <text evidence="8">The sequence shown here is derived from an EMBL/GenBank/DDBJ whole genome shotgun (WGS) entry which is preliminary data.</text>
</comment>
<accession>A0AA35RMB5</accession>
<dbReference type="InterPro" id="IPR003892">
    <property type="entry name" value="CUE"/>
</dbReference>
<dbReference type="EMBL" id="CASHTH010001346">
    <property type="protein sequence ID" value="CAI8014173.1"/>
    <property type="molecule type" value="Genomic_DNA"/>
</dbReference>
<sequence length="198" mass="21831">MESISFRSSVVCQWVFELAEKQKAVKPRMEDSRSQKPAAPKTEQTSKAKLRTKTRGGNGEKSTEGTTSTNDTATGDGGEVSLLREMFPSVGEETISAVLMKCQGDMEEAIQQLLALPEEITRGREMEVKTRGQTRHLGDPSRTEVCGDKDIKESLLARYSFVDTKEDKVTHRPVLSKPLEKTAANFILIPGAKKDGEV</sequence>
<evidence type="ECO:0000313" key="8">
    <source>
        <dbReference type="EMBL" id="CAI8014173.1"/>
    </source>
</evidence>
<dbReference type="Pfam" id="PF02845">
    <property type="entry name" value="CUE"/>
    <property type="match status" value="1"/>
</dbReference>
<dbReference type="Gene3D" id="1.10.8.10">
    <property type="entry name" value="DNA helicase RuvA subunit, C-terminal domain"/>
    <property type="match status" value="1"/>
</dbReference>
<evidence type="ECO:0000256" key="5">
    <source>
        <dbReference type="ARBA" id="ARBA00023242"/>
    </source>
</evidence>
<keyword evidence="4" id="KW-0833">Ubl conjugation pathway</keyword>
<proteinExistence type="predicted"/>
<dbReference type="PANTHER" id="PTHR12493:SF0">
    <property type="entry name" value="CUE DOMAIN-CONTAINING PROTEIN 2"/>
    <property type="match status" value="1"/>
</dbReference>
<keyword evidence="3" id="KW-0963">Cytoplasm</keyword>
<keyword evidence="9" id="KW-1185">Reference proteome</keyword>
<feature type="compositionally biased region" description="Polar residues" evidence="6">
    <location>
        <begin position="64"/>
        <end position="73"/>
    </location>
</feature>
<feature type="domain" description="CUE" evidence="7">
    <location>
        <begin position="75"/>
        <end position="118"/>
    </location>
</feature>
<dbReference type="AlphaFoldDB" id="A0AA35RMB5"/>
<dbReference type="PROSITE" id="PS51140">
    <property type="entry name" value="CUE"/>
    <property type="match status" value="1"/>
</dbReference>
<evidence type="ECO:0000256" key="6">
    <source>
        <dbReference type="SAM" id="MobiDB-lite"/>
    </source>
</evidence>
<feature type="compositionally biased region" description="Basic and acidic residues" evidence="6">
    <location>
        <begin position="22"/>
        <end position="34"/>
    </location>
</feature>
<dbReference type="GO" id="GO:0005737">
    <property type="term" value="C:cytoplasm"/>
    <property type="evidence" value="ECO:0007669"/>
    <property type="project" value="UniProtKB-SubCell"/>
</dbReference>